<dbReference type="OrthoDB" id="1668230at2759"/>
<dbReference type="SUPFAM" id="SSF69848">
    <property type="entry name" value="LCCL domain"/>
    <property type="match status" value="3"/>
</dbReference>
<keyword evidence="2" id="KW-0067">ATP-binding</keyword>
<name>A0A9W4ST27_9GLOM</name>
<dbReference type="InterPro" id="IPR011009">
    <property type="entry name" value="Kinase-like_dom_sf"/>
</dbReference>
<dbReference type="Pfam" id="PF07714">
    <property type="entry name" value="PK_Tyr_Ser-Thr"/>
    <property type="match status" value="1"/>
</dbReference>
<dbReference type="SUPFAM" id="SSF56112">
    <property type="entry name" value="Protein kinase-like (PK-like)"/>
    <property type="match status" value="1"/>
</dbReference>
<reference evidence="4" key="1">
    <citation type="submission" date="2022-08" db="EMBL/GenBank/DDBJ databases">
        <authorList>
            <person name="Kallberg Y."/>
            <person name="Tangrot J."/>
            <person name="Rosling A."/>
        </authorList>
    </citation>
    <scope>NUCLEOTIDE SEQUENCE</scope>
    <source>
        <strain evidence="4">Wild A</strain>
    </source>
</reference>
<organism evidence="4 5">
    <name type="scientific">Funneliformis geosporum</name>
    <dbReference type="NCBI Taxonomy" id="1117311"/>
    <lineage>
        <taxon>Eukaryota</taxon>
        <taxon>Fungi</taxon>
        <taxon>Fungi incertae sedis</taxon>
        <taxon>Mucoromycota</taxon>
        <taxon>Glomeromycotina</taxon>
        <taxon>Glomeromycetes</taxon>
        <taxon>Glomerales</taxon>
        <taxon>Glomeraceae</taxon>
        <taxon>Funneliformis</taxon>
    </lineage>
</organism>
<dbReference type="PROSITE" id="PS50011">
    <property type="entry name" value="PROTEIN_KINASE_DOM"/>
    <property type="match status" value="1"/>
</dbReference>
<dbReference type="Gene3D" id="1.10.510.10">
    <property type="entry name" value="Transferase(Phosphotransferase) domain 1"/>
    <property type="match status" value="1"/>
</dbReference>
<evidence type="ECO:0000313" key="4">
    <source>
        <dbReference type="EMBL" id="CAI2179858.1"/>
    </source>
</evidence>
<sequence>MVLQYANFGCLRAYLQNSFDSLQWKDKLQMALDITCGLMCLHSENIIHRDLHSKNILVHNDRLMIADLGLSKSTNESTSSSMVCGMPAYVEPQCYKTKYYKRDKKSDIYSLGVLLWELSSGNTPFSDLAPHEVIIEIFSGNREIPVEDTPSDYIQIYQNCWHDVPNSRPDIEQVHTLLTQLKSQFESNKPDSLSIGSYNCLYIKDTSVLTDNMNQSQMGNKSDISSLSTTFSNFSLDLVESKIEDDGEDEKENYIGSTTIELQPAASDLNNHLNKNKISKHKRFIKARLDYPEDFSDEFVDVYYEVKIKSEFLLFSNAVRSDIDLWGTGVYCSGSDVFKALVHSHPIELTETPPPYDVIVTLKILGPQKKFVGSESNGISSLDYYDYNRAFTIEDYVIERENNEIDEEKIFVSNVELSKDQVINNNDKIVVVFKSGFLTIKKAIESQSVIWGTNVYSQDSDLLKALIHSKPIKLTANPPPYDIIATVKVLGKQLRFIGSFSNGVNSDDFDAWDRAFIVEDYQIVMNQIKDDEEIDLNKITKIKVDSPDEIDYTNIGHFYEVVFKSKELTFDYVYRSGGDDVWGTNIYCGDSDVLKALYHSKPVKLTEHPPPYDIVVIVKILGEQPCFIGTYSNGIESLDYSSYEYSFTILDYKIDKHD</sequence>
<comment type="caution">
    <text evidence="4">The sequence shown here is derived from an EMBL/GenBank/DDBJ whole genome shotgun (WGS) entry which is preliminary data.</text>
</comment>
<evidence type="ECO:0000259" key="3">
    <source>
        <dbReference type="PROSITE" id="PS50011"/>
    </source>
</evidence>
<dbReference type="InterPro" id="IPR004043">
    <property type="entry name" value="LCCL"/>
</dbReference>
<dbReference type="GO" id="GO:0004672">
    <property type="term" value="F:protein kinase activity"/>
    <property type="evidence" value="ECO:0007669"/>
    <property type="project" value="InterPro"/>
</dbReference>
<feature type="domain" description="Protein kinase" evidence="3">
    <location>
        <begin position="1"/>
        <end position="178"/>
    </location>
</feature>
<evidence type="ECO:0000256" key="2">
    <source>
        <dbReference type="ARBA" id="ARBA00022840"/>
    </source>
</evidence>
<dbReference type="Pfam" id="PF03815">
    <property type="entry name" value="LCCL"/>
    <property type="match status" value="1"/>
</dbReference>
<dbReference type="PRINTS" id="PR00109">
    <property type="entry name" value="TYRKINASE"/>
</dbReference>
<dbReference type="InterPro" id="IPR036609">
    <property type="entry name" value="LCCL_sf"/>
</dbReference>
<dbReference type="Proteomes" id="UP001153678">
    <property type="component" value="Unassembled WGS sequence"/>
</dbReference>
<proteinExistence type="predicted"/>
<dbReference type="GO" id="GO:0097527">
    <property type="term" value="P:necroptotic signaling pathway"/>
    <property type="evidence" value="ECO:0007669"/>
    <property type="project" value="TreeGrafter"/>
</dbReference>
<dbReference type="Gene3D" id="2.170.130.20">
    <property type="entry name" value="LCCL-like domain"/>
    <property type="match status" value="3"/>
</dbReference>
<evidence type="ECO:0000256" key="1">
    <source>
        <dbReference type="ARBA" id="ARBA00022741"/>
    </source>
</evidence>
<keyword evidence="1" id="KW-0547">Nucleotide-binding</keyword>
<dbReference type="AlphaFoldDB" id="A0A9W4ST27"/>
<dbReference type="InterPro" id="IPR001245">
    <property type="entry name" value="Ser-Thr/Tyr_kinase_cat_dom"/>
</dbReference>
<gene>
    <name evidence="4" type="ORF">FWILDA_LOCUS9297</name>
</gene>
<dbReference type="PANTHER" id="PTHR44329">
    <property type="entry name" value="SERINE/THREONINE-PROTEIN KINASE TNNI3K-RELATED"/>
    <property type="match status" value="1"/>
</dbReference>
<evidence type="ECO:0000313" key="5">
    <source>
        <dbReference type="Proteomes" id="UP001153678"/>
    </source>
</evidence>
<keyword evidence="5" id="KW-1185">Reference proteome</keyword>
<accession>A0A9W4ST27</accession>
<protein>
    <submittedName>
        <fullName evidence="4">9918_t:CDS:1</fullName>
    </submittedName>
</protein>
<dbReference type="InterPro" id="IPR051681">
    <property type="entry name" value="Ser/Thr_Kinases-Pseudokinases"/>
</dbReference>
<dbReference type="EMBL" id="CAMKVN010002161">
    <property type="protein sequence ID" value="CAI2179858.1"/>
    <property type="molecule type" value="Genomic_DNA"/>
</dbReference>
<dbReference type="PANTHER" id="PTHR44329:SF298">
    <property type="entry name" value="MIXED LINEAGE KINASE DOMAIN-LIKE PROTEIN"/>
    <property type="match status" value="1"/>
</dbReference>
<dbReference type="GO" id="GO:0005524">
    <property type="term" value="F:ATP binding"/>
    <property type="evidence" value="ECO:0007669"/>
    <property type="project" value="UniProtKB-KW"/>
</dbReference>
<dbReference type="InterPro" id="IPR000719">
    <property type="entry name" value="Prot_kinase_dom"/>
</dbReference>